<keyword evidence="3" id="KW-1185">Reference proteome</keyword>
<feature type="compositionally biased region" description="Basic and acidic residues" evidence="1">
    <location>
        <begin position="761"/>
        <end position="770"/>
    </location>
</feature>
<evidence type="ECO:0000313" key="2">
    <source>
        <dbReference type="EMBL" id="KAK3916781.1"/>
    </source>
</evidence>
<feature type="compositionally biased region" description="Basic and acidic residues" evidence="1">
    <location>
        <begin position="150"/>
        <end position="159"/>
    </location>
</feature>
<comment type="caution">
    <text evidence="2">The sequence shown here is derived from an EMBL/GenBank/DDBJ whole genome shotgun (WGS) entry which is preliminary data.</text>
</comment>
<feature type="region of interest" description="Disordered" evidence="1">
    <location>
        <begin position="741"/>
        <end position="797"/>
    </location>
</feature>
<feature type="region of interest" description="Disordered" evidence="1">
    <location>
        <begin position="78"/>
        <end position="164"/>
    </location>
</feature>
<dbReference type="EMBL" id="JAHWGI010000599">
    <property type="protein sequence ID" value="KAK3916781.1"/>
    <property type="molecule type" value="Genomic_DNA"/>
</dbReference>
<reference evidence="2" key="1">
    <citation type="submission" date="2021-07" db="EMBL/GenBank/DDBJ databases">
        <authorList>
            <person name="Catto M.A."/>
            <person name="Jacobson A."/>
            <person name="Kennedy G."/>
            <person name="Labadie P."/>
            <person name="Hunt B.G."/>
            <person name="Srinivasan R."/>
        </authorList>
    </citation>
    <scope>NUCLEOTIDE SEQUENCE</scope>
    <source>
        <strain evidence="2">PL_HMW_Pooled</strain>
        <tissue evidence="2">Head</tissue>
    </source>
</reference>
<reference evidence="2" key="2">
    <citation type="journal article" date="2023" name="BMC Genomics">
        <title>Pest status, molecular evolution, and epigenetic factors derived from the genome assembly of Frankliniella fusca, a thysanopteran phytovirus vector.</title>
        <authorList>
            <person name="Catto M.A."/>
            <person name="Labadie P.E."/>
            <person name="Jacobson A.L."/>
            <person name="Kennedy G.G."/>
            <person name="Srinivasan R."/>
            <person name="Hunt B.G."/>
        </authorList>
    </citation>
    <scope>NUCLEOTIDE SEQUENCE</scope>
    <source>
        <strain evidence="2">PL_HMW_Pooled</strain>
    </source>
</reference>
<feature type="compositionally biased region" description="Basic and acidic residues" evidence="1">
    <location>
        <begin position="94"/>
        <end position="107"/>
    </location>
</feature>
<accession>A0AAE1H8P1</accession>
<sequence>MIICKIIDNALARDFLLKKNDDPGENFFVLTVNTPMEGTILCKIGECKKRTHTIAISRSKTRAWSVYNFYRHIRSSHLSEEAEKSQKRTKRQRKLDFSNIEKSKESIESSQEFLSDNPDSPPSLIDDHNEDSGNQEENDSTSIWQLPKYQRSERNKRGLETAAQSSHTITEYWPVLNKIEAAIKENESLHTTVRLLLAKLSEVPESPPTISNFLMCLNDSAAKNANKKKGGERYTDELSLIATHFFMLAGPKAYSDLYGNLPKVIPCPSTVENVMKRNKSILVEGEFRWKALSEFLEERGYPREVVMQEDATKCIGCVQYDPSSNQMIGFVPDLDNRGLPEILKFPATSEDVMRGYFESKETSQCVYCILARPLKDFASSFVVSCFGTNNKFKADHVKARWPYELQAAAAHNIQIKVFSSDGDTRCLSTMRELMFQACGNPLSWHFWFRATLDLKVVCVQDPTHVATKLRNLLLRSKILCVGDYYISVNHIRFMMENTSKDQHKLADEDINPKDRMNFKSAEKLFSKTVTTLMQLSKSESKGTCVFLDMANAVTEAFLDRKLEPLDRIEMLWKATFFYRGWRQWVSSHPFYTLKDNFLTSNTYLCIEINAHALLILVRYYRDHSGEPDVGEFCPWLWSSQGCESLFRAVRSMTTTFCTVMNFTVREFLQKVSRATLEEDIKNRLGSKFFFSKSRREGKTRDGVSSTWHFPSDQEILKVIEATRNVAQVSLNRLGVDSDIPNVFSSLPEVEPESSEDEDEDRDRHPDRNLRADTNNEPCGEPSSEPDEPGTGENLTETSTSLFSGKVQLRTYPDAVVTPNGPFVKVRDRYGERATVKKSGLTWMLNKRTKGSNDRLVRYQKSEGKGKQRQFSGNLAPTTAPKGVKKQARGVGVTCDMYKVLEHGELAKRLEYSSGTSGEDSAAGILYRLVYVFW</sequence>
<dbReference type="AlphaFoldDB" id="A0AAE1H8P1"/>
<organism evidence="2 3">
    <name type="scientific">Frankliniella fusca</name>
    <dbReference type="NCBI Taxonomy" id="407009"/>
    <lineage>
        <taxon>Eukaryota</taxon>
        <taxon>Metazoa</taxon>
        <taxon>Ecdysozoa</taxon>
        <taxon>Arthropoda</taxon>
        <taxon>Hexapoda</taxon>
        <taxon>Insecta</taxon>
        <taxon>Pterygota</taxon>
        <taxon>Neoptera</taxon>
        <taxon>Paraneoptera</taxon>
        <taxon>Thysanoptera</taxon>
        <taxon>Terebrantia</taxon>
        <taxon>Thripoidea</taxon>
        <taxon>Thripidae</taxon>
        <taxon>Frankliniella</taxon>
    </lineage>
</organism>
<name>A0AAE1H8P1_9NEOP</name>
<feature type="compositionally biased region" description="Acidic residues" evidence="1">
    <location>
        <begin position="749"/>
        <end position="760"/>
    </location>
</feature>
<dbReference type="Proteomes" id="UP001219518">
    <property type="component" value="Unassembled WGS sequence"/>
</dbReference>
<protein>
    <submittedName>
        <fullName evidence="2">Protein FAM218A</fullName>
    </submittedName>
</protein>
<dbReference type="PANTHER" id="PTHR33173">
    <property type="match status" value="1"/>
</dbReference>
<feature type="region of interest" description="Disordered" evidence="1">
    <location>
        <begin position="861"/>
        <end position="882"/>
    </location>
</feature>
<gene>
    <name evidence="2" type="ORF">KUF71_025876</name>
</gene>
<proteinExistence type="predicted"/>
<dbReference type="PANTHER" id="PTHR33173:SF2">
    <property type="entry name" value="MYND-TYPE DOMAIN-CONTAINING PROTEIN"/>
    <property type="match status" value="1"/>
</dbReference>
<evidence type="ECO:0000256" key="1">
    <source>
        <dbReference type="SAM" id="MobiDB-lite"/>
    </source>
</evidence>
<evidence type="ECO:0000313" key="3">
    <source>
        <dbReference type="Proteomes" id="UP001219518"/>
    </source>
</evidence>